<dbReference type="AlphaFoldDB" id="A0A0D2MDN0"/>
<reference evidence="1 2" key="1">
    <citation type="journal article" date="2013" name="BMC Genomics">
        <title>Reconstruction of the lipid metabolism for the microalga Monoraphidium neglectum from its genome sequence reveals characteristics suitable for biofuel production.</title>
        <authorList>
            <person name="Bogen C."/>
            <person name="Al-Dilaimi A."/>
            <person name="Albersmeier A."/>
            <person name="Wichmann J."/>
            <person name="Grundmann M."/>
            <person name="Rupp O."/>
            <person name="Lauersen K.J."/>
            <person name="Blifernez-Klassen O."/>
            <person name="Kalinowski J."/>
            <person name="Goesmann A."/>
            <person name="Mussgnug J.H."/>
            <person name="Kruse O."/>
        </authorList>
    </citation>
    <scope>NUCLEOTIDE SEQUENCE [LARGE SCALE GENOMIC DNA]</scope>
    <source>
        <strain evidence="1 2">SAG 48.87</strain>
    </source>
</reference>
<proteinExistence type="predicted"/>
<sequence>MESAKRSAQQRYNELRRRRVLKVPDATKPLFVAAAQYKPSRFSWGKPCLLVVTATAVVLLDVQNQGELEAKDGSHASIQLAVRASEVFDMLLAGGNALRLEYKGPGTLKARGGLGLGRLL</sequence>
<dbReference type="Proteomes" id="UP000054498">
    <property type="component" value="Unassembled WGS sequence"/>
</dbReference>
<gene>
    <name evidence="1" type="ORF">MNEG_14636</name>
</gene>
<accession>A0A0D2MDN0</accession>
<dbReference type="RefSeq" id="XP_013892345.1">
    <property type="nucleotide sequence ID" value="XM_014036891.1"/>
</dbReference>
<dbReference type="KEGG" id="mng:MNEG_14636"/>
<keyword evidence="2" id="KW-1185">Reference proteome</keyword>
<protein>
    <submittedName>
        <fullName evidence="1">Uncharacterized protein</fullName>
    </submittedName>
</protein>
<evidence type="ECO:0000313" key="2">
    <source>
        <dbReference type="Proteomes" id="UP000054498"/>
    </source>
</evidence>
<feature type="non-terminal residue" evidence="1">
    <location>
        <position position="120"/>
    </location>
</feature>
<name>A0A0D2MDN0_9CHLO</name>
<dbReference type="EMBL" id="KK104860">
    <property type="protein sequence ID" value="KIY93325.1"/>
    <property type="molecule type" value="Genomic_DNA"/>
</dbReference>
<evidence type="ECO:0000313" key="1">
    <source>
        <dbReference type="EMBL" id="KIY93325.1"/>
    </source>
</evidence>
<organism evidence="1 2">
    <name type="scientific">Monoraphidium neglectum</name>
    <dbReference type="NCBI Taxonomy" id="145388"/>
    <lineage>
        <taxon>Eukaryota</taxon>
        <taxon>Viridiplantae</taxon>
        <taxon>Chlorophyta</taxon>
        <taxon>core chlorophytes</taxon>
        <taxon>Chlorophyceae</taxon>
        <taxon>CS clade</taxon>
        <taxon>Sphaeropleales</taxon>
        <taxon>Selenastraceae</taxon>
        <taxon>Monoraphidium</taxon>
    </lineage>
</organism>
<dbReference type="GeneID" id="25732218"/>